<organism evidence="2 3">
    <name type="scientific">Thelonectria olida</name>
    <dbReference type="NCBI Taxonomy" id="1576542"/>
    <lineage>
        <taxon>Eukaryota</taxon>
        <taxon>Fungi</taxon>
        <taxon>Dikarya</taxon>
        <taxon>Ascomycota</taxon>
        <taxon>Pezizomycotina</taxon>
        <taxon>Sordariomycetes</taxon>
        <taxon>Hypocreomycetidae</taxon>
        <taxon>Hypocreales</taxon>
        <taxon>Nectriaceae</taxon>
        <taxon>Thelonectria</taxon>
    </lineage>
</organism>
<keyword evidence="3" id="KW-1185">Reference proteome</keyword>
<feature type="signal peptide" evidence="1">
    <location>
        <begin position="1"/>
        <end position="24"/>
    </location>
</feature>
<dbReference type="Proteomes" id="UP000777438">
    <property type="component" value="Unassembled WGS sequence"/>
</dbReference>
<accession>A0A9P8VQ83</accession>
<name>A0A9P8VQ83_9HYPO</name>
<comment type="caution">
    <text evidence="2">The sequence shown here is derived from an EMBL/GenBank/DDBJ whole genome shotgun (WGS) entry which is preliminary data.</text>
</comment>
<dbReference type="EMBL" id="JAGPYM010000048">
    <property type="protein sequence ID" value="KAH6872005.1"/>
    <property type="molecule type" value="Genomic_DNA"/>
</dbReference>
<proteinExistence type="predicted"/>
<evidence type="ECO:0000256" key="1">
    <source>
        <dbReference type="SAM" id="SignalP"/>
    </source>
</evidence>
<dbReference type="AlphaFoldDB" id="A0A9P8VQ83"/>
<feature type="chain" id="PRO_5040179869" description="Extracellular solute-binding protein" evidence="1">
    <location>
        <begin position="25"/>
        <end position="143"/>
    </location>
</feature>
<sequence>MKSTTFASVTITALSGFFAQPVAAGGFLNAAGKAASLVMTGVEIADEFNKRSPDDTKPIAVVTWYDNGAAFGVSKLPESILTAVDTWNSIPEPAKSGLEQLFGKIKRNGPGSVYAWDYPETAWELRTKYLDFQTPEYANATEY</sequence>
<gene>
    <name evidence="2" type="ORF">B0T10DRAFT_567997</name>
</gene>
<evidence type="ECO:0000313" key="3">
    <source>
        <dbReference type="Proteomes" id="UP000777438"/>
    </source>
</evidence>
<reference evidence="2 3" key="1">
    <citation type="journal article" date="2021" name="Nat. Commun.">
        <title>Genetic determinants of endophytism in the Arabidopsis root mycobiome.</title>
        <authorList>
            <person name="Mesny F."/>
            <person name="Miyauchi S."/>
            <person name="Thiergart T."/>
            <person name="Pickel B."/>
            <person name="Atanasova L."/>
            <person name="Karlsson M."/>
            <person name="Huettel B."/>
            <person name="Barry K.W."/>
            <person name="Haridas S."/>
            <person name="Chen C."/>
            <person name="Bauer D."/>
            <person name="Andreopoulos W."/>
            <person name="Pangilinan J."/>
            <person name="LaButti K."/>
            <person name="Riley R."/>
            <person name="Lipzen A."/>
            <person name="Clum A."/>
            <person name="Drula E."/>
            <person name="Henrissat B."/>
            <person name="Kohler A."/>
            <person name="Grigoriev I.V."/>
            <person name="Martin F.M."/>
            <person name="Hacquard S."/>
        </authorList>
    </citation>
    <scope>NUCLEOTIDE SEQUENCE [LARGE SCALE GENOMIC DNA]</scope>
    <source>
        <strain evidence="2 3">MPI-CAGE-CH-0241</strain>
    </source>
</reference>
<keyword evidence="1" id="KW-0732">Signal</keyword>
<protein>
    <recommendedName>
        <fullName evidence="4">Extracellular solute-binding protein</fullName>
    </recommendedName>
</protein>
<evidence type="ECO:0008006" key="4">
    <source>
        <dbReference type="Google" id="ProtNLM"/>
    </source>
</evidence>
<evidence type="ECO:0000313" key="2">
    <source>
        <dbReference type="EMBL" id="KAH6872005.1"/>
    </source>
</evidence>